<comment type="similarity">
    <text evidence="12">Belongs to the radical SAM superfamily. RlmN family.</text>
</comment>
<dbReference type="PROSITE" id="PS51918">
    <property type="entry name" value="RADICAL_SAM"/>
    <property type="match status" value="1"/>
</dbReference>
<keyword evidence="12" id="KW-1015">Disulfide bond</keyword>
<evidence type="ECO:0000313" key="15">
    <source>
        <dbReference type="Proteomes" id="UP000826793"/>
    </source>
</evidence>
<dbReference type="EC" id="2.1.1.192" evidence="12"/>
<evidence type="ECO:0000259" key="13">
    <source>
        <dbReference type="PROSITE" id="PS51918"/>
    </source>
</evidence>
<dbReference type="InterPro" id="IPR027492">
    <property type="entry name" value="RNA_MTrfase_RlmN"/>
</dbReference>
<dbReference type="InterPro" id="IPR040072">
    <property type="entry name" value="Methyltransferase_A"/>
</dbReference>
<dbReference type="Proteomes" id="UP000826793">
    <property type="component" value="Unassembled WGS sequence"/>
</dbReference>
<keyword evidence="5 12" id="KW-0489">Methyltransferase</keyword>
<dbReference type="PANTHER" id="PTHR30544:SF5">
    <property type="entry name" value="RADICAL SAM CORE DOMAIN-CONTAINING PROTEIN"/>
    <property type="match status" value="1"/>
</dbReference>
<feature type="binding site" evidence="12">
    <location>
        <begin position="166"/>
        <end position="167"/>
    </location>
    <ligand>
        <name>S-adenosyl-L-methionine</name>
        <dbReference type="ChEBI" id="CHEBI:59789"/>
    </ligand>
</feature>
<evidence type="ECO:0000256" key="11">
    <source>
        <dbReference type="ARBA" id="ARBA00023014"/>
    </source>
</evidence>
<accession>A0A9D2SG20</accession>
<dbReference type="GO" id="GO:0005737">
    <property type="term" value="C:cytoplasm"/>
    <property type="evidence" value="ECO:0007669"/>
    <property type="project" value="UniProtKB-SubCell"/>
</dbReference>
<feature type="binding site" evidence="12">
    <location>
        <position position="297"/>
    </location>
    <ligand>
        <name>S-adenosyl-L-methionine</name>
        <dbReference type="ChEBI" id="CHEBI:59789"/>
    </ligand>
</feature>
<keyword evidence="4 12" id="KW-0698">rRNA processing</keyword>
<dbReference type="InterPro" id="IPR007197">
    <property type="entry name" value="rSAM"/>
</dbReference>
<dbReference type="GO" id="GO:0051539">
    <property type="term" value="F:4 iron, 4 sulfur cluster binding"/>
    <property type="evidence" value="ECO:0007669"/>
    <property type="project" value="UniProtKB-UniRule"/>
</dbReference>
<evidence type="ECO:0000256" key="5">
    <source>
        <dbReference type="ARBA" id="ARBA00022603"/>
    </source>
</evidence>
<dbReference type="Gene3D" id="3.20.20.70">
    <property type="entry name" value="Aldolase class I"/>
    <property type="match status" value="1"/>
</dbReference>
<dbReference type="HAMAP" id="MF_01849">
    <property type="entry name" value="RNA_methyltr_RlmN"/>
    <property type="match status" value="1"/>
</dbReference>
<dbReference type="AlphaFoldDB" id="A0A9D2SG20"/>
<dbReference type="PIRSF" id="PIRSF006004">
    <property type="entry name" value="CHP00048"/>
    <property type="match status" value="1"/>
</dbReference>
<dbReference type="GO" id="GO:0030488">
    <property type="term" value="P:tRNA methylation"/>
    <property type="evidence" value="ECO:0007669"/>
    <property type="project" value="UniProtKB-UniRule"/>
</dbReference>
<keyword evidence="3 12" id="KW-0963">Cytoplasm</keyword>
<evidence type="ECO:0000256" key="2">
    <source>
        <dbReference type="ARBA" id="ARBA00022485"/>
    </source>
</evidence>
<evidence type="ECO:0000256" key="12">
    <source>
        <dbReference type="HAMAP-Rule" id="MF_01849"/>
    </source>
</evidence>
<feature type="domain" description="Radical SAM core" evidence="13">
    <location>
        <begin position="105"/>
        <end position="335"/>
    </location>
</feature>
<dbReference type="GO" id="GO:0000049">
    <property type="term" value="F:tRNA binding"/>
    <property type="evidence" value="ECO:0007669"/>
    <property type="project" value="UniProtKB-UniRule"/>
</dbReference>
<organism evidence="14 15">
    <name type="scientific">Candidatus Acutalibacter pullicola</name>
    <dbReference type="NCBI Taxonomy" id="2838417"/>
    <lineage>
        <taxon>Bacteria</taxon>
        <taxon>Bacillati</taxon>
        <taxon>Bacillota</taxon>
        <taxon>Clostridia</taxon>
        <taxon>Eubacteriales</taxon>
        <taxon>Acutalibacteraceae</taxon>
        <taxon>Acutalibacter</taxon>
    </lineage>
</organism>
<dbReference type="SFLD" id="SFLDF00275">
    <property type="entry name" value="adenosine_C2_methyltransferase"/>
    <property type="match status" value="1"/>
</dbReference>
<evidence type="ECO:0000256" key="3">
    <source>
        <dbReference type="ARBA" id="ARBA00022490"/>
    </source>
</evidence>
<comment type="catalytic activity">
    <reaction evidence="12">
        <text>adenosine(37) in tRNA + 2 reduced [2Fe-2S]-[ferredoxin] + 2 S-adenosyl-L-methionine = 2-methyladenosine(37) in tRNA + 5'-deoxyadenosine + L-methionine + 2 oxidized [2Fe-2S]-[ferredoxin] + S-adenosyl-L-homocysteine</text>
        <dbReference type="Rhea" id="RHEA:43332"/>
        <dbReference type="Rhea" id="RHEA-COMP:10000"/>
        <dbReference type="Rhea" id="RHEA-COMP:10001"/>
        <dbReference type="Rhea" id="RHEA-COMP:10162"/>
        <dbReference type="Rhea" id="RHEA-COMP:10485"/>
        <dbReference type="ChEBI" id="CHEBI:17319"/>
        <dbReference type="ChEBI" id="CHEBI:33737"/>
        <dbReference type="ChEBI" id="CHEBI:33738"/>
        <dbReference type="ChEBI" id="CHEBI:57844"/>
        <dbReference type="ChEBI" id="CHEBI:57856"/>
        <dbReference type="ChEBI" id="CHEBI:59789"/>
        <dbReference type="ChEBI" id="CHEBI:74411"/>
        <dbReference type="ChEBI" id="CHEBI:74497"/>
        <dbReference type="EC" id="2.1.1.192"/>
    </reaction>
</comment>
<keyword evidence="11 12" id="KW-0411">Iron-sulfur</keyword>
<feature type="binding site" evidence="12">
    <location>
        <position position="198"/>
    </location>
    <ligand>
        <name>S-adenosyl-L-methionine</name>
        <dbReference type="ChEBI" id="CHEBI:59789"/>
    </ligand>
</feature>
<dbReference type="Pfam" id="PF04055">
    <property type="entry name" value="Radical_SAM"/>
    <property type="match status" value="1"/>
</dbReference>
<dbReference type="InterPro" id="IPR004383">
    <property type="entry name" value="rRNA_lsu_MTrfase_RlmN/Cfr"/>
</dbReference>
<comment type="caution">
    <text evidence="12">Lacks conserved residue(s) required for the propagation of feature annotation.</text>
</comment>
<keyword evidence="9 12" id="KW-0479">Metal-binding</keyword>
<dbReference type="GO" id="GO:0002935">
    <property type="term" value="F:tRNA (adenine(37)-C2)-methyltransferase activity"/>
    <property type="evidence" value="ECO:0007669"/>
    <property type="project" value="UniProtKB-UniRule"/>
</dbReference>
<dbReference type="FunFam" id="3.20.20.70:FF:000014">
    <property type="entry name" value="Probable dual-specificity RNA methyltransferase RlmN"/>
    <property type="match status" value="1"/>
</dbReference>
<feature type="active site" description="S-methylcysteine intermediate" evidence="12">
    <location>
        <position position="340"/>
    </location>
</feature>
<evidence type="ECO:0000256" key="4">
    <source>
        <dbReference type="ARBA" id="ARBA00022552"/>
    </source>
</evidence>
<keyword evidence="2 12" id="KW-0004">4Fe-4S</keyword>
<evidence type="ECO:0000256" key="8">
    <source>
        <dbReference type="ARBA" id="ARBA00022694"/>
    </source>
</evidence>
<feature type="binding site" evidence="12">
    <location>
        <position position="123"/>
    </location>
    <ligand>
        <name>[4Fe-4S] cluster</name>
        <dbReference type="ChEBI" id="CHEBI:49883"/>
        <note>4Fe-4S-S-AdoMet</note>
    </ligand>
</feature>
<comment type="subcellular location">
    <subcellularLocation>
        <location evidence="1 12">Cytoplasm</location>
    </subcellularLocation>
</comment>
<evidence type="ECO:0000256" key="1">
    <source>
        <dbReference type="ARBA" id="ARBA00004496"/>
    </source>
</evidence>
<evidence type="ECO:0000256" key="6">
    <source>
        <dbReference type="ARBA" id="ARBA00022679"/>
    </source>
</evidence>
<dbReference type="GO" id="GO:0070475">
    <property type="term" value="P:rRNA base methylation"/>
    <property type="evidence" value="ECO:0007669"/>
    <property type="project" value="UniProtKB-UniRule"/>
</dbReference>
<dbReference type="GO" id="GO:0019843">
    <property type="term" value="F:rRNA binding"/>
    <property type="evidence" value="ECO:0007669"/>
    <property type="project" value="UniProtKB-UniRule"/>
</dbReference>
<evidence type="ECO:0000256" key="9">
    <source>
        <dbReference type="ARBA" id="ARBA00022723"/>
    </source>
</evidence>
<keyword evidence="6 12" id="KW-0808">Transferase</keyword>
<dbReference type="InterPro" id="IPR013785">
    <property type="entry name" value="Aldolase_TIM"/>
</dbReference>
<name>A0A9D2SG20_9FIRM</name>
<keyword evidence="10 12" id="KW-0408">Iron</keyword>
<dbReference type="GO" id="GO:0070040">
    <property type="term" value="F:rRNA (adenine(2503)-C2-)-methyltransferase activity"/>
    <property type="evidence" value="ECO:0007669"/>
    <property type="project" value="UniProtKB-UniRule"/>
</dbReference>
<comment type="cofactor">
    <cofactor evidence="12">
        <name>[4Fe-4S] cluster</name>
        <dbReference type="ChEBI" id="CHEBI:49883"/>
    </cofactor>
    <text evidence="12">Binds 1 [4Fe-4S] cluster. The cluster is coordinated with 3 cysteines and an exchangeable S-adenosyl-L-methionine.</text>
</comment>
<dbReference type="SUPFAM" id="SSF102114">
    <property type="entry name" value="Radical SAM enzymes"/>
    <property type="match status" value="1"/>
</dbReference>
<dbReference type="InterPro" id="IPR048641">
    <property type="entry name" value="RlmN_N"/>
</dbReference>
<evidence type="ECO:0000256" key="7">
    <source>
        <dbReference type="ARBA" id="ARBA00022691"/>
    </source>
</evidence>
<dbReference type="Pfam" id="PF21016">
    <property type="entry name" value="RlmN_N"/>
    <property type="match status" value="1"/>
</dbReference>
<reference evidence="14" key="1">
    <citation type="journal article" date="2021" name="PeerJ">
        <title>Extensive microbial diversity within the chicken gut microbiome revealed by metagenomics and culture.</title>
        <authorList>
            <person name="Gilroy R."/>
            <person name="Ravi A."/>
            <person name="Getino M."/>
            <person name="Pursley I."/>
            <person name="Horton D.L."/>
            <person name="Alikhan N.F."/>
            <person name="Baker D."/>
            <person name="Gharbi K."/>
            <person name="Hall N."/>
            <person name="Watson M."/>
            <person name="Adriaenssens E.M."/>
            <person name="Foster-Nyarko E."/>
            <person name="Jarju S."/>
            <person name="Secka A."/>
            <person name="Antonio M."/>
            <person name="Oren A."/>
            <person name="Chaudhuri R.R."/>
            <person name="La Ragione R."/>
            <person name="Hildebrand F."/>
            <person name="Pallen M.J."/>
        </authorList>
    </citation>
    <scope>NUCLEOTIDE SEQUENCE</scope>
    <source>
        <strain evidence="14">CHK185-1770</strain>
    </source>
</reference>
<feature type="binding site" evidence="12">
    <location>
        <position position="126"/>
    </location>
    <ligand>
        <name>[4Fe-4S] cluster</name>
        <dbReference type="ChEBI" id="CHEBI:49883"/>
        <note>4Fe-4S-S-AdoMet</note>
    </ligand>
</feature>
<feature type="binding site" evidence="12">
    <location>
        <begin position="221"/>
        <end position="223"/>
    </location>
    <ligand>
        <name>S-adenosyl-L-methionine</name>
        <dbReference type="ChEBI" id="CHEBI:59789"/>
    </ligand>
</feature>
<keyword evidence="8 12" id="KW-0819">tRNA processing</keyword>
<dbReference type="SFLD" id="SFLDG01062">
    <property type="entry name" value="methyltransferase_(Class_A)"/>
    <property type="match status" value="1"/>
</dbReference>
<dbReference type="PANTHER" id="PTHR30544">
    <property type="entry name" value="23S RRNA METHYLTRANSFERASE"/>
    <property type="match status" value="1"/>
</dbReference>
<dbReference type="Gene3D" id="1.10.150.530">
    <property type="match status" value="1"/>
</dbReference>
<evidence type="ECO:0000313" key="14">
    <source>
        <dbReference type="EMBL" id="HJB98193.1"/>
    </source>
</evidence>
<feature type="active site" description="Proton acceptor" evidence="12">
    <location>
        <position position="99"/>
    </location>
</feature>
<feature type="binding site" evidence="12">
    <location>
        <position position="119"/>
    </location>
    <ligand>
        <name>[4Fe-4S] cluster</name>
        <dbReference type="ChEBI" id="CHEBI:49883"/>
        <note>4Fe-4S-S-AdoMet</note>
    </ligand>
</feature>
<comment type="miscellaneous">
    <text evidence="12">Reaction proceeds by a ping-pong mechanism involving intermediate methylation of a conserved cysteine residue.</text>
</comment>
<gene>
    <name evidence="12 14" type="primary">rlmN</name>
    <name evidence="14" type="ORF">H9710_06400</name>
</gene>
<comment type="catalytic activity">
    <reaction evidence="12">
        <text>adenosine(2503) in 23S rRNA + 2 reduced [2Fe-2S]-[ferredoxin] + 2 S-adenosyl-L-methionine = 2-methyladenosine(2503) in 23S rRNA + 5'-deoxyadenosine + L-methionine + 2 oxidized [2Fe-2S]-[ferredoxin] + S-adenosyl-L-homocysteine</text>
        <dbReference type="Rhea" id="RHEA:42916"/>
        <dbReference type="Rhea" id="RHEA-COMP:10000"/>
        <dbReference type="Rhea" id="RHEA-COMP:10001"/>
        <dbReference type="Rhea" id="RHEA-COMP:10152"/>
        <dbReference type="Rhea" id="RHEA-COMP:10282"/>
        <dbReference type="ChEBI" id="CHEBI:17319"/>
        <dbReference type="ChEBI" id="CHEBI:33737"/>
        <dbReference type="ChEBI" id="CHEBI:33738"/>
        <dbReference type="ChEBI" id="CHEBI:57844"/>
        <dbReference type="ChEBI" id="CHEBI:57856"/>
        <dbReference type="ChEBI" id="CHEBI:59789"/>
        <dbReference type="ChEBI" id="CHEBI:74411"/>
        <dbReference type="ChEBI" id="CHEBI:74497"/>
        <dbReference type="EC" id="2.1.1.192"/>
    </reaction>
</comment>
<evidence type="ECO:0000256" key="10">
    <source>
        <dbReference type="ARBA" id="ARBA00023004"/>
    </source>
</evidence>
<dbReference type="NCBIfam" id="TIGR00048">
    <property type="entry name" value="rRNA_mod_RlmN"/>
    <property type="match status" value="1"/>
</dbReference>
<comment type="caution">
    <text evidence="14">The sequence shown here is derived from an EMBL/GenBank/DDBJ whole genome shotgun (WGS) entry which is preliminary data.</text>
</comment>
<dbReference type="InterPro" id="IPR058240">
    <property type="entry name" value="rSAM_sf"/>
</dbReference>
<dbReference type="CDD" id="cd01335">
    <property type="entry name" value="Radical_SAM"/>
    <property type="match status" value="1"/>
</dbReference>
<dbReference type="SFLD" id="SFLDS00029">
    <property type="entry name" value="Radical_SAM"/>
    <property type="match status" value="1"/>
</dbReference>
<dbReference type="GO" id="GO:0046872">
    <property type="term" value="F:metal ion binding"/>
    <property type="evidence" value="ECO:0007669"/>
    <property type="project" value="UniProtKB-KW"/>
</dbReference>
<dbReference type="EMBL" id="DWXG01000049">
    <property type="protein sequence ID" value="HJB98193.1"/>
    <property type="molecule type" value="Genomic_DNA"/>
</dbReference>
<keyword evidence="7 12" id="KW-0949">S-adenosyl-L-methionine</keyword>
<reference evidence="14" key="2">
    <citation type="submission" date="2021-04" db="EMBL/GenBank/DDBJ databases">
        <authorList>
            <person name="Gilroy R."/>
        </authorList>
    </citation>
    <scope>NUCLEOTIDE SEQUENCE</scope>
    <source>
        <strain evidence="14">CHK185-1770</strain>
    </source>
</reference>
<protein>
    <recommendedName>
        <fullName evidence="12">Probable dual-specificity RNA methyltransferase RlmN</fullName>
        <ecNumber evidence="12">2.1.1.192</ecNumber>
    </recommendedName>
    <alternativeName>
        <fullName evidence="12">23S rRNA (adenine(2503)-C(2))-methyltransferase</fullName>
    </alternativeName>
    <alternativeName>
        <fullName evidence="12">23S rRNA m2A2503 methyltransferase</fullName>
    </alternativeName>
    <alternativeName>
        <fullName evidence="12">Ribosomal RNA large subunit methyltransferase N</fullName>
    </alternativeName>
    <alternativeName>
        <fullName evidence="12">tRNA (adenine(37)-C(2))-methyltransferase</fullName>
    </alternativeName>
    <alternativeName>
        <fullName evidence="12">tRNA m2A37 methyltransferase</fullName>
    </alternativeName>
</protein>
<comment type="function">
    <text evidence="12">Specifically methylates position 2 of adenine 2503 in 23S rRNA and position 2 of adenine 37 in tRNAs.</text>
</comment>
<sequence length="355" mass="39812">MKEDAVTPWEAWDIKSKTLKELQEEFAQKGLPKFRALQVFRWLHRGVGDFSQMTDLSKDLRQDLAQSYRIVTAEVAQKRVSKDGTVKYLFRLFDEEYVESVLMHYKYGTSICISTQVGCKMNCSFCATGKSGFSRNLAASEILSQVQAASQDAGVRISHIVLMGMGEPLDNYENVLRFLELVTSPEGLQIGMRHISLSTCGIVDKIYDLADRKYQLTLSVSLHAPNDAIRSRTMPINNRWNIGELLQACKYYGAKTGRRISFEYALIQGVNDTDACALELAGRLKGILAHVNLIPVNDVTGTGYRKSRIEQQKRFVSLLESRGIPATVRRTLGSDIEASCGQLRRKVEGGNDHES</sequence>
<proteinExistence type="inferred from homology"/>